<name>A0A4U1C0W2_9SPHI</name>
<dbReference type="Gene3D" id="3.40.50.180">
    <property type="entry name" value="Methylesterase CheB, C-terminal domain"/>
    <property type="match status" value="1"/>
</dbReference>
<comment type="catalytic activity">
    <reaction evidence="1">
        <text>L-glutamyl-[protein] + S-adenosyl-L-methionine = [protein]-L-glutamate 5-O-methyl ester + S-adenosyl-L-homocysteine</text>
        <dbReference type="Rhea" id="RHEA:24452"/>
        <dbReference type="Rhea" id="RHEA-COMP:10208"/>
        <dbReference type="Rhea" id="RHEA-COMP:10311"/>
        <dbReference type="ChEBI" id="CHEBI:29973"/>
        <dbReference type="ChEBI" id="CHEBI:57856"/>
        <dbReference type="ChEBI" id="CHEBI:59789"/>
        <dbReference type="ChEBI" id="CHEBI:82795"/>
        <dbReference type="EC" id="2.1.1.80"/>
    </reaction>
</comment>
<sequence>MAKIDKKQYIIAIGASAGGLEAISDFFDYTPLDGVSYVVIQHLSADFKSQMSKILDRHTDLNIIEAEDNIEVECNKVYLIPSTKYMIIKNGRLVLTDKKIKTPPHLTIDYFFSSLAKERGNKAIGIILSGTGADGSKGVTDIKKAGGIILVQDPVTASFDGMPISAIKTNVVDLVLSPQAMPQVIESYVKDGILDLLSDEKTDTISEKDLAPIIKLIKGNLPLDFTDYKRPTILRRIKRRMAQNNFTKISAYYDYLINNSKEIELLANDFLIGVTSFFRDPEAFKIIEKKVIPEIVASKQGNDVLKIWVAGCATGEEAYSLAILVKEHLNKKNLNLGVKIFATDINKAALDIASKGIYNNHIEKTVSKERLQNFFTKNGSVYKINHEIRKMLIFAQHDLIKNAPYCNIDFISCRNLLIYLNAVLQKKVLCMMHFGLKKDGFLFLGPSESATILISDFIEISNKWKILKSKKTGRMVRFDTFSSPVIEGFKTTTVEVSKKTEVLPSKLTLADEVNLSILEESGLSLICINENFTVIQTFGNPSAYLKNEIFNFNLNDLLPDHIVIPFKAAAYKALQLNQKVMLNGLDFGMSDHDKNHLVNLIIKPYNGTESTEKLLLVIFIDSHKSTTAKTTKIKDIDKLTKEHLIHLEKELTETKHQLEVAYQRIESSNENLQSFNEELLSANEEMQSANEELQSVNEELQTINKEHQVTNIALTELNDDLNNYFRSNTNGQLFVDNSLLLKKYSPAAVKHINIRESDIGRPLSNITTNIKFETFIEDIKQVIHNDKTIVKEVEATDGKIYQVMTMPYLKKDSKKADGAVISFYDITDLKKLMQELDASNKSLLRINADLDNFVYSASHDLKSPILNIESVLTILNSKIDMKDPNVIKLTNIIKSSITNFKEVITDLAKVGRIEAEMQEECEIESFTDIFKEIKDLISERIKHAQAKITTHFYEEEIKFPKKHLRSIMLNLLTNAIKFSDPDRTPEISIKTEKVDQFIMLSMKDNGIGINADRLDFVFKMYQRVNDDLEGQGIGLYLIKKIIDTSGGKIEVESKVGQGSNFKIYFKI</sequence>
<dbReference type="SUPFAM" id="SSF57997">
    <property type="entry name" value="Tropomyosin"/>
    <property type="match status" value="1"/>
</dbReference>
<dbReference type="PROSITE" id="PS50109">
    <property type="entry name" value="HIS_KIN"/>
    <property type="match status" value="1"/>
</dbReference>
<dbReference type="GO" id="GO:0006935">
    <property type="term" value="P:chemotaxis"/>
    <property type="evidence" value="ECO:0007669"/>
    <property type="project" value="UniProtKB-UniRule"/>
</dbReference>
<evidence type="ECO:0000256" key="6">
    <source>
        <dbReference type="PROSITE-ProRule" id="PRU00050"/>
    </source>
</evidence>
<dbReference type="AlphaFoldDB" id="A0A4U1C0W2"/>
<evidence type="ECO:0000259" key="10">
    <source>
        <dbReference type="PROSITE" id="PS50123"/>
    </source>
</evidence>
<dbReference type="Gene3D" id="1.10.287.130">
    <property type="match status" value="1"/>
</dbReference>
<dbReference type="SUPFAM" id="SSF47757">
    <property type="entry name" value="Chemotaxis receptor methyltransferase CheR, N-terminal domain"/>
    <property type="match status" value="1"/>
</dbReference>
<comment type="caution">
    <text evidence="11">The sequence shown here is derived from an EMBL/GenBank/DDBJ whole genome shotgun (WGS) entry which is preliminary data.</text>
</comment>
<dbReference type="CDD" id="cd16434">
    <property type="entry name" value="CheB-CheR_fusion"/>
    <property type="match status" value="1"/>
</dbReference>
<dbReference type="PRINTS" id="PR00996">
    <property type="entry name" value="CHERMTFRASE"/>
</dbReference>
<dbReference type="InterPro" id="IPR029063">
    <property type="entry name" value="SAM-dependent_MTases_sf"/>
</dbReference>
<reference evidence="11 12" key="1">
    <citation type="submission" date="2019-04" db="EMBL/GenBank/DDBJ databases">
        <title>Pedobacter sp. AR-3-17 sp. nov., isolated from Arctic soil.</title>
        <authorList>
            <person name="Dahal R.H."/>
            <person name="Kim D.-U."/>
        </authorList>
    </citation>
    <scope>NUCLEOTIDE SEQUENCE [LARGE SCALE GENOMIC DNA]</scope>
    <source>
        <strain evidence="11 12">AR-3-17</strain>
    </source>
</reference>
<evidence type="ECO:0000256" key="7">
    <source>
        <dbReference type="SAM" id="Coils"/>
    </source>
</evidence>
<dbReference type="SMART" id="SM00138">
    <property type="entry name" value="MeTrc"/>
    <property type="match status" value="1"/>
</dbReference>
<dbReference type="PANTHER" id="PTHR24422:SF27">
    <property type="entry name" value="PROTEIN-GLUTAMATE O-METHYLTRANSFERASE"/>
    <property type="match status" value="1"/>
</dbReference>
<keyword evidence="5" id="KW-0949">S-adenosyl-L-methionine</keyword>
<accession>A0A4U1C0W2</accession>
<dbReference type="SUPFAM" id="SSF52738">
    <property type="entry name" value="Methylesterase CheB, C-terminal domain"/>
    <property type="match status" value="1"/>
</dbReference>
<dbReference type="GO" id="GO:0005737">
    <property type="term" value="C:cytoplasm"/>
    <property type="evidence" value="ECO:0007669"/>
    <property type="project" value="InterPro"/>
</dbReference>
<feature type="coiled-coil region" evidence="7">
    <location>
        <begin position="644"/>
        <end position="710"/>
    </location>
</feature>
<feature type="domain" description="CheR-type methyltransferase" evidence="10">
    <location>
        <begin position="198"/>
        <end position="449"/>
    </location>
</feature>
<keyword evidence="4" id="KW-0808">Transferase</keyword>
<dbReference type="GO" id="GO:0008983">
    <property type="term" value="F:protein-glutamate O-methyltransferase activity"/>
    <property type="evidence" value="ECO:0007669"/>
    <property type="project" value="UniProtKB-EC"/>
</dbReference>
<dbReference type="OrthoDB" id="9813151at2"/>
<dbReference type="InterPro" id="IPR050903">
    <property type="entry name" value="Bact_Chemotaxis_MeTrfase"/>
</dbReference>
<dbReference type="Pfam" id="PF01339">
    <property type="entry name" value="CheB_methylest"/>
    <property type="match status" value="1"/>
</dbReference>
<dbReference type="PANTHER" id="PTHR24422">
    <property type="entry name" value="CHEMOTAXIS PROTEIN METHYLTRANSFERASE"/>
    <property type="match status" value="1"/>
</dbReference>
<dbReference type="InterPro" id="IPR036804">
    <property type="entry name" value="CheR_N_sf"/>
</dbReference>
<evidence type="ECO:0000313" key="12">
    <source>
        <dbReference type="Proteomes" id="UP000308181"/>
    </source>
</evidence>
<evidence type="ECO:0000256" key="1">
    <source>
        <dbReference type="ARBA" id="ARBA00001541"/>
    </source>
</evidence>
<dbReference type="SUPFAM" id="SSF55874">
    <property type="entry name" value="ATPase domain of HSP90 chaperone/DNA topoisomerase II/histidine kinase"/>
    <property type="match status" value="1"/>
</dbReference>
<dbReference type="GO" id="GO:0008984">
    <property type="term" value="F:protein-glutamate methylesterase activity"/>
    <property type="evidence" value="ECO:0007669"/>
    <property type="project" value="InterPro"/>
</dbReference>
<keyword evidence="6" id="KW-0378">Hydrolase</keyword>
<dbReference type="GO" id="GO:0032259">
    <property type="term" value="P:methylation"/>
    <property type="evidence" value="ECO:0007669"/>
    <property type="project" value="UniProtKB-KW"/>
</dbReference>
<dbReference type="InterPro" id="IPR000673">
    <property type="entry name" value="Sig_transdc_resp-reg_Me-estase"/>
</dbReference>
<keyword evidence="12" id="KW-1185">Reference proteome</keyword>
<dbReference type="SMART" id="SM00387">
    <property type="entry name" value="HATPase_c"/>
    <property type="match status" value="1"/>
</dbReference>
<dbReference type="Pfam" id="PF03705">
    <property type="entry name" value="CheR_N"/>
    <property type="match status" value="1"/>
</dbReference>
<evidence type="ECO:0000259" key="8">
    <source>
        <dbReference type="PROSITE" id="PS50109"/>
    </source>
</evidence>
<feature type="active site" evidence="6">
    <location>
        <position position="16"/>
    </location>
</feature>
<dbReference type="InterPro" id="IPR005467">
    <property type="entry name" value="His_kinase_dom"/>
</dbReference>
<feature type="domain" description="Histidine kinase" evidence="8">
    <location>
        <begin position="856"/>
        <end position="1067"/>
    </location>
</feature>
<evidence type="ECO:0000256" key="5">
    <source>
        <dbReference type="ARBA" id="ARBA00022691"/>
    </source>
</evidence>
<dbReference type="InterPro" id="IPR035909">
    <property type="entry name" value="CheB_C"/>
</dbReference>
<evidence type="ECO:0000313" key="11">
    <source>
        <dbReference type="EMBL" id="TKB99228.1"/>
    </source>
</evidence>
<dbReference type="Gene3D" id="3.30.565.10">
    <property type="entry name" value="Histidine kinase-like ATPase, C-terminal domain"/>
    <property type="match status" value="1"/>
</dbReference>
<dbReference type="InterPro" id="IPR022641">
    <property type="entry name" value="CheR_N"/>
</dbReference>
<dbReference type="InterPro" id="IPR036097">
    <property type="entry name" value="HisK_dim/P_sf"/>
</dbReference>
<dbReference type="InterPro" id="IPR022642">
    <property type="entry name" value="CheR_C"/>
</dbReference>
<dbReference type="Gene3D" id="1.10.155.10">
    <property type="entry name" value="Chemotaxis receptor methyltransferase CheR, N-terminal domain"/>
    <property type="match status" value="1"/>
</dbReference>
<feature type="active site" evidence="6">
    <location>
        <position position="134"/>
    </location>
</feature>
<protein>
    <recommendedName>
        <fullName evidence="2">protein-glutamate O-methyltransferase</fullName>
        <ecNumber evidence="2">2.1.1.80</ecNumber>
    </recommendedName>
</protein>
<feature type="active site" evidence="6">
    <location>
        <position position="42"/>
    </location>
</feature>
<dbReference type="PROSITE" id="PS50123">
    <property type="entry name" value="CHER"/>
    <property type="match status" value="1"/>
</dbReference>
<organism evidence="11 12">
    <name type="scientific">Pedobacter cryophilus</name>
    <dbReference type="NCBI Taxonomy" id="2571271"/>
    <lineage>
        <taxon>Bacteria</taxon>
        <taxon>Pseudomonadati</taxon>
        <taxon>Bacteroidota</taxon>
        <taxon>Sphingobacteriia</taxon>
        <taxon>Sphingobacteriales</taxon>
        <taxon>Sphingobacteriaceae</taxon>
        <taxon>Pedobacter</taxon>
    </lineage>
</organism>
<keyword evidence="6" id="KW-0145">Chemotaxis</keyword>
<gene>
    <name evidence="11" type="ORF">FA046_08975</name>
</gene>
<dbReference type="SUPFAM" id="SSF47384">
    <property type="entry name" value="Homodimeric domain of signal transducing histidine kinase"/>
    <property type="match status" value="1"/>
</dbReference>
<feature type="domain" description="CheB-type methylesterase" evidence="9">
    <location>
        <begin position="4"/>
        <end position="192"/>
    </location>
</feature>
<dbReference type="RefSeq" id="WP_136826040.1">
    <property type="nucleotide sequence ID" value="NZ_SWBP01000002.1"/>
</dbReference>
<dbReference type="EC" id="2.1.1.80" evidence="2"/>
<dbReference type="InterPro" id="IPR000780">
    <property type="entry name" value="CheR_MeTrfase"/>
</dbReference>
<dbReference type="SUPFAM" id="SSF53335">
    <property type="entry name" value="S-adenosyl-L-methionine-dependent methyltransferases"/>
    <property type="match status" value="1"/>
</dbReference>
<proteinExistence type="predicted"/>
<evidence type="ECO:0000256" key="4">
    <source>
        <dbReference type="ARBA" id="ARBA00022679"/>
    </source>
</evidence>
<dbReference type="Gene3D" id="3.30.450.20">
    <property type="entry name" value="PAS domain"/>
    <property type="match status" value="1"/>
</dbReference>
<dbReference type="EMBL" id="SWBP01000002">
    <property type="protein sequence ID" value="TKB99228.1"/>
    <property type="molecule type" value="Genomic_DNA"/>
</dbReference>
<dbReference type="PROSITE" id="PS50122">
    <property type="entry name" value="CHEB"/>
    <property type="match status" value="1"/>
</dbReference>
<evidence type="ECO:0000259" key="9">
    <source>
        <dbReference type="PROSITE" id="PS50122"/>
    </source>
</evidence>
<dbReference type="Proteomes" id="UP000308181">
    <property type="component" value="Unassembled WGS sequence"/>
</dbReference>
<dbReference type="Gene3D" id="3.40.50.150">
    <property type="entry name" value="Vaccinia Virus protein VP39"/>
    <property type="match status" value="1"/>
</dbReference>
<dbReference type="Pfam" id="PF01739">
    <property type="entry name" value="CheR"/>
    <property type="match status" value="1"/>
</dbReference>
<dbReference type="GO" id="GO:0000155">
    <property type="term" value="F:phosphorelay sensor kinase activity"/>
    <property type="evidence" value="ECO:0007669"/>
    <property type="project" value="InterPro"/>
</dbReference>
<dbReference type="InterPro" id="IPR036890">
    <property type="entry name" value="HATPase_C_sf"/>
</dbReference>
<dbReference type="Pfam" id="PF13596">
    <property type="entry name" value="PAS_10"/>
    <property type="match status" value="1"/>
</dbReference>
<evidence type="ECO:0000256" key="2">
    <source>
        <dbReference type="ARBA" id="ARBA00012534"/>
    </source>
</evidence>
<dbReference type="InterPro" id="IPR003594">
    <property type="entry name" value="HATPase_dom"/>
</dbReference>
<evidence type="ECO:0000256" key="3">
    <source>
        <dbReference type="ARBA" id="ARBA00022603"/>
    </source>
</evidence>
<dbReference type="GO" id="GO:0000156">
    <property type="term" value="F:phosphorelay response regulator activity"/>
    <property type="evidence" value="ECO:0007669"/>
    <property type="project" value="InterPro"/>
</dbReference>
<keyword evidence="3" id="KW-0489">Methyltransferase</keyword>
<dbReference type="Pfam" id="PF02518">
    <property type="entry name" value="HATPase_c"/>
    <property type="match status" value="1"/>
</dbReference>
<keyword evidence="7" id="KW-0175">Coiled coil</keyword>